<proteinExistence type="predicted"/>
<sequence>MSIIENISKQLVFNNSEVCPGGEETIKKIFERTPIQLPADYYEFLSCISGTGNIGSIEFEIESDDEDIGNIPICLWSANRALSMQNEFAHSMKENFISKVWFIGDDLGDMVYFYGYGNDGFGVYFVDAGSLGFEYAYKIADTLTDFLVNGAGIDVIESL</sequence>
<reference evidence="2 4" key="1">
    <citation type="submission" date="2016-11" db="EMBL/GenBank/DDBJ databases">
        <authorList>
            <person name="Jaros S."/>
            <person name="Januszkiewicz K."/>
            <person name="Wedrychowicz H."/>
        </authorList>
    </citation>
    <scope>NUCLEOTIDE SEQUENCE [LARGE SCALE GENOMIC DNA]</scope>
    <source>
        <strain evidence="2 4">DSM 14214</strain>
    </source>
</reference>
<dbReference type="SMART" id="SM00860">
    <property type="entry name" value="SMI1_KNR4"/>
    <property type="match status" value="1"/>
</dbReference>
<dbReference type="RefSeq" id="WP_072851842.1">
    <property type="nucleotide sequence ID" value="NZ_FRAH01000042.1"/>
</dbReference>
<dbReference type="Proteomes" id="UP000183975">
    <property type="component" value="Unassembled WGS sequence"/>
</dbReference>
<dbReference type="InterPro" id="IPR018958">
    <property type="entry name" value="Knr4/Smi1-like_dom"/>
</dbReference>
<evidence type="ECO:0000259" key="1">
    <source>
        <dbReference type="SMART" id="SM00860"/>
    </source>
</evidence>
<protein>
    <submittedName>
        <fullName evidence="2">SMI1 / KNR4 family (SUKH-1)</fullName>
    </submittedName>
</protein>
<name>A0A1M6UUU3_9FIRM</name>
<dbReference type="SUPFAM" id="SSF160631">
    <property type="entry name" value="SMI1/KNR4-like"/>
    <property type="match status" value="1"/>
</dbReference>
<dbReference type="AlphaFoldDB" id="A0A1M6UUU3"/>
<evidence type="ECO:0000313" key="4">
    <source>
        <dbReference type="Proteomes" id="UP000183975"/>
    </source>
</evidence>
<dbReference type="Pfam" id="PF09346">
    <property type="entry name" value="SMI1_KNR4"/>
    <property type="match status" value="1"/>
</dbReference>
<keyword evidence="4" id="KW-1185">Reference proteome</keyword>
<dbReference type="EMBL" id="FRAH01000042">
    <property type="protein sequence ID" value="SHK72953.1"/>
    <property type="molecule type" value="Genomic_DNA"/>
</dbReference>
<dbReference type="Gene3D" id="3.40.1580.10">
    <property type="entry name" value="SMI1/KNR4-like"/>
    <property type="match status" value="1"/>
</dbReference>
<feature type="domain" description="Knr4/Smi1-like" evidence="1">
    <location>
        <begin position="20"/>
        <end position="149"/>
    </location>
</feature>
<dbReference type="InterPro" id="IPR037883">
    <property type="entry name" value="Knr4/Smi1-like_sf"/>
</dbReference>
<dbReference type="OrthoDB" id="2052718at2"/>
<gene>
    <name evidence="2" type="ORF">SAMN02745138_02244</name>
    <name evidence="3" type="ORF">SAMN02745138_03546</name>
</gene>
<dbReference type="EMBL" id="FRAH01000126">
    <property type="protein sequence ID" value="SHL52578.1"/>
    <property type="molecule type" value="Genomic_DNA"/>
</dbReference>
<evidence type="ECO:0000313" key="2">
    <source>
        <dbReference type="EMBL" id="SHK72953.1"/>
    </source>
</evidence>
<organism evidence="2 4">
    <name type="scientific">Anaerotignum lactatifermentans DSM 14214</name>
    <dbReference type="NCBI Taxonomy" id="1121323"/>
    <lineage>
        <taxon>Bacteria</taxon>
        <taxon>Bacillati</taxon>
        <taxon>Bacillota</taxon>
        <taxon>Clostridia</taxon>
        <taxon>Lachnospirales</taxon>
        <taxon>Anaerotignaceae</taxon>
        <taxon>Anaerotignum</taxon>
    </lineage>
</organism>
<accession>A0A1M6UUU3</accession>
<evidence type="ECO:0000313" key="3">
    <source>
        <dbReference type="EMBL" id="SHL52578.1"/>
    </source>
</evidence>